<dbReference type="STRING" id="199441.BkAM31D_20280"/>
<feature type="transmembrane region" description="Helical" evidence="1">
    <location>
        <begin position="92"/>
        <end position="111"/>
    </location>
</feature>
<gene>
    <name evidence="3" type="ORF">BkAM31D_20280</name>
</gene>
<evidence type="ECO:0000313" key="3">
    <source>
        <dbReference type="EMBL" id="ARK31993.1"/>
    </source>
</evidence>
<organism evidence="3 4">
    <name type="scientific">Halalkalibacter krulwichiae</name>
    <dbReference type="NCBI Taxonomy" id="199441"/>
    <lineage>
        <taxon>Bacteria</taxon>
        <taxon>Bacillati</taxon>
        <taxon>Bacillota</taxon>
        <taxon>Bacilli</taxon>
        <taxon>Bacillales</taxon>
        <taxon>Bacillaceae</taxon>
        <taxon>Halalkalibacter</taxon>
    </lineage>
</organism>
<accession>A0A1X9MIB7</accession>
<dbReference type="Pfam" id="PF01478">
    <property type="entry name" value="Peptidase_A24"/>
    <property type="match status" value="1"/>
</dbReference>
<dbReference type="InterPro" id="IPR000045">
    <property type="entry name" value="Prepilin_IV_endopep_pep"/>
</dbReference>
<dbReference type="Proteomes" id="UP000193006">
    <property type="component" value="Chromosome"/>
</dbReference>
<feature type="transmembrane region" description="Helical" evidence="1">
    <location>
        <begin position="28"/>
        <end position="49"/>
    </location>
</feature>
<evidence type="ECO:0000259" key="2">
    <source>
        <dbReference type="Pfam" id="PF01478"/>
    </source>
</evidence>
<dbReference type="AlphaFoldDB" id="A0A1X9MIB7"/>
<name>A0A1X9MIB7_9BACI</name>
<dbReference type="RefSeq" id="WP_066156647.1">
    <property type="nucleotide sequence ID" value="NZ_CP020814.1"/>
</dbReference>
<dbReference type="GO" id="GO:0016020">
    <property type="term" value="C:membrane"/>
    <property type="evidence" value="ECO:0007669"/>
    <property type="project" value="InterPro"/>
</dbReference>
<protein>
    <submittedName>
        <fullName evidence="3">Type IV leader peptidase family protein</fullName>
    </submittedName>
</protein>
<dbReference type="Gene3D" id="1.20.120.1220">
    <property type="match status" value="1"/>
</dbReference>
<evidence type="ECO:0000313" key="4">
    <source>
        <dbReference type="Proteomes" id="UP000193006"/>
    </source>
</evidence>
<dbReference type="EMBL" id="CP020814">
    <property type="protein sequence ID" value="ARK31993.1"/>
    <property type="molecule type" value="Genomic_DNA"/>
</dbReference>
<reference evidence="3 4" key="1">
    <citation type="submission" date="2017-04" db="EMBL/GenBank/DDBJ databases">
        <title>Bacillus krulwichiae AM31D Genome sequencing and assembly.</title>
        <authorList>
            <person name="Krulwich T.A."/>
            <person name="Anastor L."/>
            <person name="Ehrlich R."/>
            <person name="Ehrlich G.D."/>
            <person name="Janto B."/>
        </authorList>
    </citation>
    <scope>NUCLEOTIDE SEQUENCE [LARGE SCALE GENOMIC DNA]</scope>
    <source>
        <strain evidence="3 4">AM31D</strain>
    </source>
</reference>
<feature type="transmembrane region" description="Helical" evidence="1">
    <location>
        <begin position="142"/>
        <end position="160"/>
    </location>
</feature>
<sequence length="161" mass="18042">MFLYIITSAFLLLAVIIDIRTRRIPNPLALSLLIISIISHSITVGAGVFEYLLSSIITLFVFFIMYVIRFLGAGDVKLITAAAATFTFPATYTFWFLILGIGCLFSIIHVIKARGIRSVLFLSVTPFQTAKRMITSKEEDEPLSFPFSIVIAFSWMVTIYV</sequence>
<dbReference type="GO" id="GO:0004190">
    <property type="term" value="F:aspartic-type endopeptidase activity"/>
    <property type="evidence" value="ECO:0007669"/>
    <property type="project" value="InterPro"/>
</dbReference>
<feature type="transmembrane region" description="Helical" evidence="1">
    <location>
        <begin position="56"/>
        <end position="72"/>
    </location>
</feature>
<keyword evidence="1" id="KW-0472">Membrane</keyword>
<evidence type="ECO:0000256" key="1">
    <source>
        <dbReference type="SAM" id="Phobius"/>
    </source>
</evidence>
<keyword evidence="4" id="KW-1185">Reference proteome</keyword>
<proteinExistence type="predicted"/>
<dbReference type="KEGG" id="bkw:BkAM31D_20280"/>
<feature type="domain" description="Prepilin type IV endopeptidase peptidase" evidence="2">
    <location>
        <begin position="5"/>
        <end position="106"/>
    </location>
</feature>
<keyword evidence="1" id="KW-1133">Transmembrane helix</keyword>
<keyword evidence="1" id="KW-0812">Transmembrane</keyword>